<name>A0A8B8AU99_CRAVI</name>
<gene>
    <name evidence="3" type="primary">LOC111105028</name>
</gene>
<feature type="domain" description="B box-type" evidence="1">
    <location>
        <begin position="326"/>
        <end position="372"/>
    </location>
</feature>
<proteinExistence type="predicted"/>
<keyword evidence="2" id="KW-1185">Reference proteome</keyword>
<feature type="domain" description="B box-type" evidence="1">
    <location>
        <begin position="397"/>
        <end position="449"/>
    </location>
</feature>
<feature type="domain" description="B box-type" evidence="1">
    <location>
        <begin position="110"/>
        <end position="162"/>
    </location>
</feature>
<dbReference type="GO" id="GO:0008270">
    <property type="term" value="F:zinc ion binding"/>
    <property type="evidence" value="ECO:0007669"/>
    <property type="project" value="InterPro"/>
</dbReference>
<dbReference type="GeneID" id="111105028"/>
<reference evidence="3" key="1">
    <citation type="submission" date="2025-08" db="UniProtKB">
        <authorList>
            <consortium name="RefSeq"/>
        </authorList>
    </citation>
    <scope>IDENTIFICATION</scope>
    <source>
        <tissue evidence="3">Whole sample</tissue>
    </source>
</reference>
<accession>A0A8B8AU99</accession>
<evidence type="ECO:0000313" key="2">
    <source>
        <dbReference type="Proteomes" id="UP000694844"/>
    </source>
</evidence>
<dbReference type="Gene3D" id="3.30.160.60">
    <property type="entry name" value="Classic Zinc Finger"/>
    <property type="match status" value="2"/>
</dbReference>
<dbReference type="AlphaFoldDB" id="A0A8B8AU99"/>
<dbReference type="RefSeq" id="XP_022294912.1">
    <property type="nucleotide sequence ID" value="XM_022439204.1"/>
</dbReference>
<dbReference type="SMART" id="SM00336">
    <property type="entry name" value="BBOX"/>
    <property type="match status" value="6"/>
</dbReference>
<feature type="domain" description="B box-type" evidence="1">
    <location>
        <begin position="254"/>
        <end position="306"/>
    </location>
</feature>
<protein>
    <submittedName>
        <fullName evidence="3">Uncharacterized protein LOC111105028</fullName>
    </submittedName>
</protein>
<evidence type="ECO:0000313" key="3">
    <source>
        <dbReference type="RefSeq" id="XP_022294912.1"/>
    </source>
</evidence>
<feature type="domain" description="B box-type" evidence="1">
    <location>
        <begin position="182"/>
        <end position="234"/>
    </location>
</feature>
<dbReference type="Proteomes" id="UP000694844">
    <property type="component" value="Chromosome 7"/>
</dbReference>
<evidence type="ECO:0000259" key="1">
    <source>
        <dbReference type="SMART" id="SM00336"/>
    </source>
</evidence>
<sequence length="538" mass="61613">MKNNVDNTAELVDVELSSDSVEICSDELCKGNTINRENMNIVCSPCLFGDKNIEATGFCKNCEDPEPLCEFCAQMHIRQRATRNHEICTEIGKLTISQETSVEKTKDMHENQIFCEPCLYGDKQIEATYFCKTCADPEPLCENCAQQHTRHKASREHEISNDLTQLSRLDDASNQKKEEMNENQIFCEPCLYGDKQIEATYFCKTCADPEPLCDNCAQQHTRHKASREHEISNDLTQLSRLDDASNQKKEEMHENQIFCEPCLYGDKQIEATYFCKTCADPEPLCYNCAQQHTRHKASREHEISNDLTQLSRLDDASNQKKEEMHENQIFCEPCLYGDKQIEATYFCKTCADPEPLCDNCAQQHTRHRASREHEISNDLTQLSRLDDASNQKEHNHQTQYFCDPCLSGNIRTKATSFCQTCKDPEVFCEDCATQHTRQRATKGHEICSDMKQYTSLHGATYYGDRENELQCDPCLSGDVHSAATGFCKTCEDPEPLCDTCAQLHTRLKATKHHEICNDFTQFFSFQKSLDKMHSLARV</sequence>
<organism evidence="2 3">
    <name type="scientific">Crassostrea virginica</name>
    <name type="common">Eastern oyster</name>
    <dbReference type="NCBI Taxonomy" id="6565"/>
    <lineage>
        <taxon>Eukaryota</taxon>
        <taxon>Metazoa</taxon>
        <taxon>Spiralia</taxon>
        <taxon>Lophotrochozoa</taxon>
        <taxon>Mollusca</taxon>
        <taxon>Bivalvia</taxon>
        <taxon>Autobranchia</taxon>
        <taxon>Pteriomorphia</taxon>
        <taxon>Ostreida</taxon>
        <taxon>Ostreoidea</taxon>
        <taxon>Ostreidae</taxon>
        <taxon>Crassostrea</taxon>
    </lineage>
</organism>
<dbReference type="OrthoDB" id="6065484at2759"/>
<dbReference type="KEGG" id="cvn:111105028"/>
<dbReference type="InterPro" id="IPR000315">
    <property type="entry name" value="Znf_B-box"/>
</dbReference>
<feature type="domain" description="B box-type" evidence="1">
    <location>
        <begin position="466"/>
        <end position="518"/>
    </location>
</feature>